<protein>
    <submittedName>
        <fullName evidence="2">Uncharacterized protein</fullName>
    </submittedName>
</protein>
<keyword evidence="3" id="KW-1185">Reference proteome</keyword>
<evidence type="ECO:0000256" key="1">
    <source>
        <dbReference type="SAM" id="Phobius"/>
    </source>
</evidence>
<reference evidence="3" key="1">
    <citation type="journal article" date="2014" name="Proc. Natl. Acad. Sci. U.S.A.">
        <title>Extensive sampling of basidiomycete genomes demonstrates inadequacy of the white-rot/brown-rot paradigm for wood decay fungi.</title>
        <authorList>
            <person name="Riley R."/>
            <person name="Salamov A.A."/>
            <person name="Brown D.W."/>
            <person name="Nagy L.G."/>
            <person name="Floudas D."/>
            <person name="Held B.W."/>
            <person name="Levasseur A."/>
            <person name="Lombard V."/>
            <person name="Morin E."/>
            <person name="Otillar R."/>
            <person name="Lindquist E.A."/>
            <person name="Sun H."/>
            <person name="LaButti K.M."/>
            <person name="Schmutz J."/>
            <person name="Jabbour D."/>
            <person name="Luo H."/>
            <person name="Baker S.E."/>
            <person name="Pisabarro A.G."/>
            <person name="Walton J.D."/>
            <person name="Blanchette R.A."/>
            <person name="Henrissat B."/>
            <person name="Martin F."/>
            <person name="Cullen D."/>
            <person name="Hibbett D.S."/>
            <person name="Grigoriev I.V."/>
        </authorList>
    </citation>
    <scope>NUCLEOTIDE SEQUENCE [LARGE SCALE GENOMIC DNA]</scope>
    <source>
        <strain evidence="3">CBS 339.88</strain>
    </source>
</reference>
<dbReference type="HOGENOM" id="CLU_1315503_0_0_1"/>
<dbReference type="Proteomes" id="UP000027222">
    <property type="component" value="Unassembled WGS sequence"/>
</dbReference>
<keyword evidence="1" id="KW-0472">Membrane</keyword>
<feature type="transmembrane region" description="Helical" evidence="1">
    <location>
        <begin position="13"/>
        <end position="36"/>
    </location>
</feature>
<dbReference type="EMBL" id="KL142427">
    <property type="protein sequence ID" value="KDR66069.1"/>
    <property type="molecule type" value="Genomic_DNA"/>
</dbReference>
<dbReference type="AlphaFoldDB" id="A0A067SEB4"/>
<organism evidence="2 3">
    <name type="scientific">Galerina marginata (strain CBS 339.88)</name>
    <dbReference type="NCBI Taxonomy" id="685588"/>
    <lineage>
        <taxon>Eukaryota</taxon>
        <taxon>Fungi</taxon>
        <taxon>Dikarya</taxon>
        <taxon>Basidiomycota</taxon>
        <taxon>Agaricomycotina</taxon>
        <taxon>Agaricomycetes</taxon>
        <taxon>Agaricomycetidae</taxon>
        <taxon>Agaricales</taxon>
        <taxon>Agaricineae</taxon>
        <taxon>Strophariaceae</taxon>
        <taxon>Galerina</taxon>
    </lineage>
</organism>
<accession>A0A067SEB4</accession>
<evidence type="ECO:0000313" key="3">
    <source>
        <dbReference type="Proteomes" id="UP000027222"/>
    </source>
</evidence>
<keyword evidence="1" id="KW-1133">Transmembrane helix</keyword>
<evidence type="ECO:0000313" key="2">
    <source>
        <dbReference type="EMBL" id="KDR66069.1"/>
    </source>
</evidence>
<feature type="transmembrane region" description="Helical" evidence="1">
    <location>
        <begin position="48"/>
        <end position="69"/>
    </location>
</feature>
<gene>
    <name evidence="2" type="ORF">GALMADRAFT_1208270</name>
</gene>
<name>A0A067SEB4_GALM3</name>
<keyword evidence="1" id="KW-0812">Transmembrane</keyword>
<sequence length="209" mass="23171">MSRCRVGYYHVPFFHPCVSCYVSSLSLLFEFGFLFLSSNSRAFPSQLLSFLILFLVRTVILVFSFRSLLSSSSTFPRFRLFCFLPFLLSVFAHQRLKSDFFPSYSGTTTIPHDLINTSTWLDLFSGASSSVVGAPTLAFFGHVKGGHLLWNASIAAPAPASGASRTTPAPLVVTIWNTGSVRSYLAGPVREQHRFHSALTPRWRGAAFD</sequence>
<proteinExistence type="predicted"/>